<evidence type="ECO:0000259" key="5">
    <source>
        <dbReference type="PROSITE" id="PS51063"/>
    </source>
</evidence>
<feature type="domain" description="Cyclic nucleotide-binding" evidence="4">
    <location>
        <begin position="34"/>
        <end position="108"/>
    </location>
</feature>
<dbReference type="PROSITE" id="PS51063">
    <property type="entry name" value="HTH_CRP_2"/>
    <property type="match status" value="1"/>
</dbReference>
<dbReference type="GO" id="GO:0003700">
    <property type="term" value="F:DNA-binding transcription factor activity"/>
    <property type="evidence" value="ECO:0007669"/>
    <property type="project" value="InterPro"/>
</dbReference>
<accession>A0A1T2L786</accession>
<evidence type="ECO:0000256" key="2">
    <source>
        <dbReference type="ARBA" id="ARBA00023125"/>
    </source>
</evidence>
<keyword evidence="3" id="KW-0804">Transcription</keyword>
<dbReference type="InterPro" id="IPR036390">
    <property type="entry name" value="WH_DNA-bd_sf"/>
</dbReference>
<organism evidence="6 7">
    <name type="scientific">Solemya pervernicosa gill symbiont</name>
    <dbReference type="NCBI Taxonomy" id="642797"/>
    <lineage>
        <taxon>Bacteria</taxon>
        <taxon>Pseudomonadati</taxon>
        <taxon>Pseudomonadota</taxon>
        <taxon>Gammaproteobacteria</taxon>
        <taxon>sulfur-oxidizing symbionts</taxon>
    </lineage>
</organism>
<reference evidence="6 7" key="1">
    <citation type="submission" date="2016-11" db="EMBL/GenBank/DDBJ databases">
        <title>Mixed transmission modes and dynamic genome evolution in an obligate animal-bacterial symbiosis.</title>
        <authorList>
            <person name="Russell S.L."/>
            <person name="Corbett-Detig R.B."/>
            <person name="Cavanaugh C.M."/>
        </authorList>
    </citation>
    <scope>NUCLEOTIDE SEQUENCE [LARGE SCALE GENOMIC DNA]</scope>
    <source>
        <strain evidence="6">Sveles-Q1</strain>
    </source>
</reference>
<protein>
    <recommendedName>
        <fullName evidence="8">Crp/Fnr family transcriptional regulator</fullName>
    </recommendedName>
</protein>
<proteinExistence type="predicted"/>
<dbReference type="InterPro" id="IPR014710">
    <property type="entry name" value="RmlC-like_jellyroll"/>
</dbReference>
<dbReference type="GO" id="GO:0005829">
    <property type="term" value="C:cytosol"/>
    <property type="evidence" value="ECO:0007669"/>
    <property type="project" value="TreeGrafter"/>
</dbReference>
<dbReference type="InterPro" id="IPR018335">
    <property type="entry name" value="Tscrpt_reg_HTH_Crp-type_CS"/>
</dbReference>
<evidence type="ECO:0000259" key="4">
    <source>
        <dbReference type="PROSITE" id="PS50042"/>
    </source>
</evidence>
<evidence type="ECO:0000256" key="1">
    <source>
        <dbReference type="ARBA" id="ARBA00023015"/>
    </source>
</evidence>
<dbReference type="CDD" id="cd00038">
    <property type="entry name" value="CAP_ED"/>
    <property type="match status" value="1"/>
</dbReference>
<keyword evidence="7" id="KW-1185">Reference proteome</keyword>
<dbReference type="RefSeq" id="WP_078483069.1">
    <property type="nucleotide sequence ID" value="NZ_MPRL01000015.1"/>
</dbReference>
<name>A0A1T2L786_9GAMM</name>
<dbReference type="Pfam" id="PF13545">
    <property type="entry name" value="HTH_Crp_2"/>
    <property type="match status" value="1"/>
</dbReference>
<keyword evidence="2" id="KW-0238">DNA-binding</keyword>
<evidence type="ECO:0000256" key="3">
    <source>
        <dbReference type="ARBA" id="ARBA00023163"/>
    </source>
</evidence>
<sequence length="247" mass="27539">MSKHAKPLILDHCNHKHTSNEVACDLCALYGICRVAGLESDDLEQLDKVVKRRETVKRGAVLFEEGEPFHAIYAIKSGSFKSSCGSQDKRPRVTAFHFSGELIGLDAIQAGHYTYSVTALEASSICRLEFDQLEQLGEQLPAFQQELIATLSGQLSQLQITALINQQIANKRLATFLLDLSVRFAEREMPASTFRLSMSRSDIGNYLGLAVETISRLFSQLQEQKVLDVKNRMIEILDPAALRKIAL</sequence>
<keyword evidence="1" id="KW-0805">Transcription regulation</keyword>
<dbReference type="Gene3D" id="1.10.10.10">
    <property type="entry name" value="Winged helix-like DNA-binding domain superfamily/Winged helix DNA-binding domain"/>
    <property type="match status" value="1"/>
</dbReference>
<dbReference type="PROSITE" id="PS50042">
    <property type="entry name" value="CNMP_BINDING_3"/>
    <property type="match status" value="1"/>
</dbReference>
<dbReference type="CDD" id="cd00092">
    <property type="entry name" value="HTH_CRP"/>
    <property type="match status" value="1"/>
</dbReference>
<dbReference type="Pfam" id="PF00027">
    <property type="entry name" value="cNMP_binding"/>
    <property type="match status" value="1"/>
</dbReference>
<dbReference type="SMART" id="SM00419">
    <property type="entry name" value="HTH_CRP"/>
    <property type="match status" value="1"/>
</dbReference>
<dbReference type="SUPFAM" id="SSF46785">
    <property type="entry name" value="Winged helix' DNA-binding domain"/>
    <property type="match status" value="1"/>
</dbReference>
<dbReference type="Gene3D" id="2.60.120.10">
    <property type="entry name" value="Jelly Rolls"/>
    <property type="match status" value="1"/>
</dbReference>
<dbReference type="SUPFAM" id="SSF51206">
    <property type="entry name" value="cAMP-binding domain-like"/>
    <property type="match status" value="1"/>
</dbReference>
<dbReference type="AlphaFoldDB" id="A0A1T2L786"/>
<evidence type="ECO:0000313" key="7">
    <source>
        <dbReference type="Proteomes" id="UP000191110"/>
    </source>
</evidence>
<dbReference type="PROSITE" id="PS00042">
    <property type="entry name" value="HTH_CRP_1"/>
    <property type="match status" value="1"/>
</dbReference>
<dbReference type="PANTHER" id="PTHR24567">
    <property type="entry name" value="CRP FAMILY TRANSCRIPTIONAL REGULATORY PROTEIN"/>
    <property type="match status" value="1"/>
</dbReference>
<dbReference type="PRINTS" id="PR00034">
    <property type="entry name" value="HTHCRP"/>
</dbReference>
<dbReference type="SMART" id="SM00100">
    <property type="entry name" value="cNMP"/>
    <property type="match status" value="1"/>
</dbReference>
<dbReference type="Proteomes" id="UP000191110">
    <property type="component" value="Unassembled WGS sequence"/>
</dbReference>
<evidence type="ECO:0008006" key="8">
    <source>
        <dbReference type="Google" id="ProtNLM"/>
    </source>
</evidence>
<evidence type="ECO:0000313" key="6">
    <source>
        <dbReference type="EMBL" id="OOZ40969.1"/>
    </source>
</evidence>
<comment type="caution">
    <text evidence="6">The sequence shown here is derived from an EMBL/GenBank/DDBJ whole genome shotgun (WGS) entry which is preliminary data.</text>
</comment>
<dbReference type="InterPro" id="IPR012318">
    <property type="entry name" value="HTH_CRP"/>
</dbReference>
<feature type="domain" description="HTH crp-type" evidence="5">
    <location>
        <begin position="167"/>
        <end position="240"/>
    </location>
</feature>
<dbReference type="InterPro" id="IPR036388">
    <property type="entry name" value="WH-like_DNA-bd_sf"/>
</dbReference>
<dbReference type="InterPro" id="IPR000595">
    <property type="entry name" value="cNMP-bd_dom"/>
</dbReference>
<dbReference type="InterPro" id="IPR050397">
    <property type="entry name" value="Env_Response_Regulators"/>
</dbReference>
<gene>
    <name evidence="6" type="ORF">BOW53_05415</name>
</gene>
<dbReference type="OrthoDB" id="7643467at2"/>
<dbReference type="EMBL" id="MPRL01000015">
    <property type="protein sequence ID" value="OOZ40969.1"/>
    <property type="molecule type" value="Genomic_DNA"/>
</dbReference>
<dbReference type="FunFam" id="1.10.10.10:FF:000028">
    <property type="entry name" value="Fumarate/nitrate reduction transcriptional regulator Fnr"/>
    <property type="match status" value="1"/>
</dbReference>
<dbReference type="GO" id="GO:0003677">
    <property type="term" value="F:DNA binding"/>
    <property type="evidence" value="ECO:0007669"/>
    <property type="project" value="UniProtKB-KW"/>
</dbReference>
<dbReference type="PANTHER" id="PTHR24567:SF75">
    <property type="entry name" value="FUMARATE AND NITRATE REDUCTION REGULATORY PROTEIN"/>
    <property type="match status" value="1"/>
</dbReference>
<dbReference type="InterPro" id="IPR018490">
    <property type="entry name" value="cNMP-bd_dom_sf"/>
</dbReference>